<dbReference type="GeneID" id="9596230"/>
<dbReference type="Gene3D" id="3.40.50.720">
    <property type="entry name" value="NAD(P)-binding Rossmann-like Domain"/>
    <property type="match status" value="1"/>
</dbReference>
<dbReference type="eggNOG" id="KOG1611">
    <property type="taxonomic scope" value="Eukaryota"/>
</dbReference>
<evidence type="ECO:0000313" key="5">
    <source>
        <dbReference type="Proteomes" id="UP000007431"/>
    </source>
</evidence>
<dbReference type="InParanoid" id="D8Q4I5"/>
<dbReference type="RefSeq" id="XP_003031701.1">
    <property type="nucleotide sequence ID" value="XM_003031655.1"/>
</dbReference>
<dbReference type="InterPro" id="IPR002347">
    <property type="entry name" value="SDR_fam"/>
</dbReference>
<dbReference type="PANTHER" id="PTHR43544:SF7">
    <property type="entry name" value="NADB-LER2"/>
    <property type="match status" value="1"/>
</dbReference>
<dbReference type="Pfam" id="PF00106">
    <property type="entry name" value="adh_short"/>
    <property type="match status" value="1"/>
</dbReference>
<dbReference type="HOGENOM" id="CLU_010194_9_1_1"/>
<accession>D8Q4I5</accession>
<dbReference type="PANTHER" id="PTHR43544">
    <property type="entry name" value="SHORT-CHAIN DEHYDROGENASE/REDUCTASE"/>
    <property type="match status" value="1"/>
</dbReference>
<keyword evidence="2" id="KW-0521">NADP</keyword>
<dbReference type="FunCoup" id="D8Q4I5">
    <property type="interactions" value="136"/>
</dbReference>
<dbReference type="OMA" id="FILFRAC"/>
<dbReference type="InterPro" id="IPR036291">
    <property type="entry name" value="NAD(P)-bd_dom_sf"/>
</dbReference>
<protein>
    <recommendedName>
        <fullName evidence="6">NAD(P)-binding protein</fullName>
    </recommendedName>
</protein>
<dbReference type="PRINTS" id="PR00081">
    <property type="entry name" value="GDHRDH"/>
</dbReference>
<dbReference type="KEGG" id="scm:SCHCO_02542603"/>
<dbReference type="AlphaFoldDB" id="D8Q4I5"/>
<evidence type="ECO:0000256" key="3">
    <source>
        <dbReference type="ARBA" id="ARBA00023002"/>
    </source>
</evidence>
<dbReference type="OrthoDB" id="9876299at2759"/>
<reference evidence="4 5" key="1">
    <citation type="journal article" date="2010" name="Nat. Biotechnol.">
        <title>Genome sequence of the model mushroom Schizophyllum commune.</title>
        <authorList>
            <person name="Ohm R.A."/>
            <person name="de Jong J.F."/>
            <person name="Lugones L.G."/>
            <person name="Aerts A."/>
            <person name="Kothe E."/>
            <person name="Stajich J.E."/>
            <person name="de Vries R.P."/>
            <person name="Record E."/>
            <person name="Levasseur A."/>
            <person name="Baker S.E."/>
            <person name="Bartholomew K.A."/>
            <person name="Coutinho P.M."/>
            <person name="Erdmann S."/>
            <person name="Fowler T.J."/>
            <person name="Gathman A.C."/>
            <person name="Lombard V."/>
            <person name="Henrissat B."/>
            <person name="Knabe N."/>
            <person name="Kuees U."/>
            <person name="Lilly W.W."/>
            <person name="Lindquist E."/>
            <person name="Lucas S."/>
            <person name="Magnuson J.K."/>
            <person name="Piumi F."/>
            <person name="Raudaskoski M."/>
            <person name="Salamov A."/>
            <person name="Schmutz J."/>
            <person name="Schwarze F.W.M.R."/>
            <person name="vanKuyk P.A."/>
            <person name="Horton J.S."/>
            <person name="Grigoriev I.V."/>
            <person name="Woesten H.A.B."/>
        </authorList>
    </citation>
    <scope>NUCLEOTIDE SEQUENCE [LARGE SCALE GENOMIC DNA]</scope>
    <source>
        <strain evidence="5">H4-8 / FGSC 9210</strain>
    </source>
</reference>
<evidence type="ECO:0000256" key="2">
    <source>
        <dbReference type="ARBA" id="ARBA00022857"/>
    </source>
</evidence>
<organism evidence="5">
    <name type="scientific">Schizophyllum commune (strain H4-8 / FGSC 9210)</name>
    <name type="common">Split gill fungus</name>
    <dbReference type="NCBI Taxonomy" id="578458"/>
    <lineage>
        <taxon>Eukaryota</taxon>
        <taxon>Fungi</taxon>
        <taxon>Dikarya</taxon>
        <taxon>Basidiomycota</taxon>
        <taxon>Agaricomycotina</taxon>
        <taxon>Agaricomycetes</taxon>
        <taxon>Agaricomycetidae</taxon>
        <taxon>Agaricales</taxon>
        <taxon>Schizophyllaceae</taxon>
        <taxon>Schizophyllum</taxon>
    </lineage>
</organism>
<keyword evidence="5" id="KW-1185">Reference proteome</keyword>
<evidence type="ECO:0000256" key="1">
    <source>
        <dbReference type="ARBA" id="ARBA00006484"/>
    </source>
</evidence>
<dbReference type="EMBL" id="GL377306">
    <property type="protein sequence ID" value="EFI96798.1"/>
    <property type="molecule type" value="Genomic_DNA"/>
</dbReference>
<dbReference type="Proteomes" id="UP000007431">
    <property type="component" value="Unassembled WGS sequence"/>
</dbReference>
<dbReference type="VEuPathDB" id="FungiDB:SCHCODRAFT_02542603"/>
<proteinExistence type="inferred from homology"/>
<evidence type="ECO:0000313" key="4">
    <source>
        <dbReference type="EMBL" id="EFI96798.1"/>
    </source>
</evidence>
<dbReference type="PROSITE" id="PS00061">
    <property type="entry name" value="ADH_SHORT"/>
    <property type="match status" value="1"/>
</dbReference>
<dbReference type="GO" id="GO:0016491">
    <property type="term" value="F:oxidoreductase activity"/>
    <property type="evidence" value="ECO:0007669"/>
    <property type="project" value="UniProtKB-KW"/>
</dbReference>
<dbReference type="InterPro" id="IPR020904">
    <property type="entry name" value="Sc_DH/Rdtase_CS"/>
</dbReference>
<name>D8Q4I5_SCHCM</name>
<dbReference type="CDD" id="cd05325">
    <property type="entry name" value="carb_red_sniffer_like_SDR_c"/>
    <property type="match status" value="1"/>
</dbReference>
<dbReference type="GO" id="GO:0005737">
    <property type="term" value="C:cytoplasm"/>
    <property type="evidence" value="ECO:0007669"/>
    <property type="project" value="TreeGrafter"/>
</dbReference>
<comment type="similarity">
    <text evidence="1">Belongs to the short-chain dehydrogenases/reductases (SDR) family.</text>
</comment>
<gene>
    <name evidence="4" type="ORF">SCHCODRAFT_234784</name>
</gene>
<sequence length="248" mass="26644">MAPSSTVYLISGANRGIGLEFVKQLSERPTTVVFAGARNPKAASDLQALSAKHPGRVHVVELKSCDEQGNARVIEQIRQKAGQLDVVIANAAICNDVQELLNVRPESMREHFDTNVVGTLVLFQAAYPLMRTSPTRKFVVIGAKGGSITLGPDYRSALGPYAVSKAAVHYVAKKLQYENEDFVIFPICPGRVSTDMYLSAQSNDAELAKHPGATPAESVASMLRVIDGATRENAGGKFMDVSGGVNEW</sequence>
<dbReference type="InterPro" id="IPR051468">
    <property type="entry name" value="Fungal_SecMetab_SDRs"/>
</dbReference>
<evidence type="ECO:0008006" key="6">
    <source>
        <dbReference type="Google" id="ProtNLM"/>
    </source>
</evidence>
<keyword evidence="3" id="KW-0560">Oxidoreductase</keyword>
<dbReference type="SUPFAM" id="SSF51735">
    <property type="entry name" value="NAD(P)-binding Rossmann-fold domains"/>
    <property type="match status" value="1"/>
</dbReference>